<reference evidence="2" key="2">
    <citation type="journal article" date="2017" name="Nat. Plants">
        <title>The Aegilops tauschii genome reveals multiple impacts of transposons.</title>
        <authorList>
            <person name="Zhao G."/>
            <person name="Zou C."/>
            <person name="Li K."/>
            <person name="Wang K."/>
            <person name="Li T."/>
            <person name="Gao L."/>
            <person name="Zhang X."/>
            <person name="Wang H."/>
            <person name="Yang Z."/>
            <person name="Liu X."/>
            <person name="Jiang W."/>
            <person name="Mao L."/>
            <person name="Kong X."/>
            <person name="Jiao Y."/>
            <person name="Jia J."/>
        </authorList>
    </citation>
    <scope>NUCLEOTIDE SEQUENCE [LARGE SCALE GENOMIC DNA]</scope>
    <source>
        <strain evidence="2">cv. AL8/78</strain>
    </source>
</reference>
<sequence length="70" mass="7695">MIGSMCSSRGSRRGRILETISTLGENYASHKHSVCTLVVGMFVWFGFLSSDDAICQSKDATFFWVVVEAA</sequence>
<name>A0A453I0Q5_AEGTS</name>
<keyword evidence="2" id="KW-1185">Reference proteome</keyword>
<dbReference type="Proteomes" id="UP000015105">
    <property type="component" value="Chromosome 4D"/>
</dbReference>
<reference evidence="1" key="5">
    <citation type="journal article" date="2021" name="G3 (Bethesda)">
        <title>Aegilops tauschii genome assembly Aet v5.0 features greater sequence contiguity and improved annotation.</title>
        <authorList>
            <person name="Wang L."/>
            <person name="Zhu T."/>
            <person name="Rodriguez J.C."/>
            <person name="Deal K.R."/>
            <person name="Dubcovsky J."/>
            <person name="McGuire P.E."/>
            <person name="Lux T."/>
            <person name="Spannagl M."/>
            <person name="Mayer K.F.X."/>
            <person name="Baldrich P."/>
            <person name="Meyers B.C."/>
            <person name="Huo N."/>
            <person name="Gu Y.Q."/>
            <person name="Zhou H."/>
            <person name="Devos K.M."/>
            <person name="Bennetzen J.L."/>
            <person name="Unver T."/>
            <person name="Budak H."/>
            <person name="Gulick P.J."/>
            <person name="Galiba G."/>
            <person name="Kalapos B."/>
            <person name="Nelson D.R."/>
            <person name="Li P."/>
            <person name="You F.M."/>
            <person name="Luo M.C."/>
            <person name="Dvorak J."/>
        </authorList>
    </citation>
    <scope>NUCLEOTIDE SEQUENCE [LARGE SCALE GENOMIC DNA]</scope>
    <source>
        <strain evidence="1">cv. AL8/78</strain>
    </source>
</reference>
<organism evidence="1 2">
    <name type="scientific">Aegilops tauschii subsp. strangulata</name>
    <name type="common">Goatgrass</name>
    <dbReference type="NCBI Taxonomy" id="200361"/>
    <lineage>
        <taxon>Eukaryota</taxon>
        <taxon>Viridiplantae</taxon>
        <taxon>Streptophyta</taxon>
        <taxon>Embryophyta</taxon>
        <taxon>Tracheophyta</taxon>
        <taxon>Spermatophyta</taxon>
        <taxon>Magnoliopsida</taxon>
        <taxon>Liliopsida</taxon>
        <taxon>Poales</taxon>
        <taxon>Poaceae</taxon>
        <taxon>BOP clade</taxon>
        <taxon>Pooideae</taxon>
        <taxon>Triticodae</taxon>
        <taxon>Triticeae</taxon>
        <taxon>Triticinae</taxon>
        <taxon>Aegilops</taxon>
    </lineage>
</organism>
<dbReference type="Gramene" id="AET4Gv20383700.13">
    <property type="protein sequence ID" value="AET4Gv20383700.13"/>
    <property type="gene ID" value="AET4Gv20383700"/>
</dbReference>
<accession>A0A453I0Q5</accession>
<reference evidence="2" key="1">
    <citation type="journal article" date="2014" name="Science">
        <title>Ancient hybridizations among the ancestral genomes of bread wheat.</title>
        <authorList>
            <consortium name="International Wheat Genome Sequencing Consortium,"/>
            <person name="Marcussen T."/>
            <person name="Sandve S.R."/>
            <person name="Heier L."/>
            <person name="Spannagl M."/>
            <person name="Pfeifer M."/>
            <person name="Jakobsen K.S."/>
            <person name="Wulff B.B."/>
            <person name="Steuernagel B."/>
            <person name="Mayer K.F."/>
            <person name="Olsen O.A."/>
        </authorList>
    </citation>
    <scope>NUCLEOTIDE SEQUENCE [LARGE SCALE GENOMIC DNA]</scope>
    <source>
        <strain evidence="2">cv. AL8/78</strain>
    </source>
</reference>
<proteinExistence type="predicted"/>
<reference evidence="1" key="3">
    <citation type="journal article" date="2017" name="Nature">
        <title>Genome sequence of the progenitor of the wheat D genome Aegilops tauschii.</title>
        <authorList>
            <person name="Luo M.C."/>
            <person name="Gu Y.Q."/>
            <person name="Puiu D."/>
            <person name="Wang H."/>
            <person name="Twardziok S.O."/>
            <person name="Deal K.R."/>
            <person name="Huo N."/>
            <person name="Zhu T."/>
            <person name="Wang L."/>
            <person name="Wang Y."/>
            <person name="McGuire P.E."/>
            <person name="Liu S."/>
            <person name="Long H."/>
            <person name="Ramasamy R.K."/>
            <person name="Rodriguez J.C."/>
            <person name="Van S.L."/>
            <person name="Yuan L."/>
            <person name="Wang Z."/>
            <person name="Xia Z."/>
            <person name="Xiao L."/>
            <person name="Anderson O.D."/>
            <person name="Ouyang S."/>
            <person name="Liang Y."/>
            <person name="Zimin A.V."/>
            <person name="Pertea G."/>
            <person name="Qi P."/>
            <person name="Bennetzen J.L."/>
            <person name="Dai X."/>
            <person name="Dawson M.W."/>
            <person name="Muller H.G."/>
            <person name="Kugler K."/>
            <person name="Rivarola-Duarte L."/>
            <person name="Spannagl M."/>
            <person name="Mayer K.F.X."/>
            <person name="Lu F.H."/>
            <person name="Bevan M.W."/>
            <person name="Leroy P."/>
            <person name="Li P."/>
            <person name="You F.M."/>
            <person name="Sun Q."/>
            <person name="Liu Z."/>
            <person name="Lyons E."/>
            <person name="Wicker T."/>
            <person name="Salzberg S.L."/>
            <person name="Devos K.M."/>
            <person name="Dvorak J."/>
        </authorList>
    </citation>
    <scope>NUCLEOTIDE SEQUENCE [LARGE SCALE GENOMIC DNA]</scope>
    <source>
        <strain evidence="1">cv. AL8/78</strain>
    </source>
</reference>
<evidence type="ECO:0000313" key="1">
    <source>
        <dbReference type="EnsemblPlants" id="AET4Gv20383700.13"/>
    </source>
</evidence>
<reference evidence="1" key="4">
    <citation type="submission" date="2019-03" db="UniProtKB">
        <authorList>
            <consortium name="EnsemblPlants"/>
        </authorList>
    </citation>
    <scope>IDENTIFICATION</scope>
</reference>
<dbReference type="AlphaFoldDB" id="A0A453I0Q5"/>
<dbReference type="EnsemblPlants" id="AET4Gv20383700.13">
    <property type="protein sequence ID" value="AET4Gv20383700.13"/>
    <property type="gene ID" value="AET4Gv20383700"/>
</dbReference>
<protein>
    <submittedName>
        <fullName evidence="1">Uncharacterized protein</fullName>
    </submittedName>
</protein>
<evidence type="ECO:0000313" key="2">
    <source>
        <dbReference type="Proteomes" id="UP000015105"/>
    </source>
</evidence>